<accession>X6PEL6</accession>
<dbReference type="AlphaFoldDB" id="X6PEL6"/>
<dbReference type="EMBL" id="ASPP01000974">
    <property type="protein sequence ID" value="ETO36132.1"/>
    <property type="molecule type" value="Genomic_DNA"/>
</dbReference>
<feature type="region of interest" description="Disordered" evidence="2">
    <location>
        <begin position="173"/>
        <end position="192"/>
    </location>
</feature>
<evidence type="ECO:0000313" key="4">
    <source>
        <dbReference type="Proteomes" id="UP000023152"/>
    </source>
</evidence>
<evidence type="ECO:0000256" key="2">
    <source>
        <dbReference type="SAM" id="MobiDB-lite"/>
    </source>
</evidence>
<sequence>MYYFKNSLLTFSCINHRLLFENPFQNKVFRKKNLLNYYRVRAMLLFEAEAREEEIKEDKKKTFLLSECYSKSWISLTNEPQRLDTLICCVCNQVVNNAMELHCDEHEDSDQVYLVGEECLQQYLKQNNGKCPIQQHDHCEFSQGRTMRKLVFELFVICPRQFDLKKRQSNEGIKLEGEKEEEGHWNGPNSAPNSKNYCNFKGKIKDLKDHLDKSCNLISTKQINQLEIANELNAIVGQIKELQNVIKLQTEQYKHLKADKLEELVKTNNKQINDLKHELLGKDKTIAVLTNNIQQLKIDIDQHNIEFKTKFDNHVNAFKEYKQIIGLKLENQKTN</sequence>
<keyword evidence="1" id="KW-0175">Coiled coil</keyword>
<gene>
    <name evidence="3" type="ORF">RFI_00930</name>
</gene>
<organism evidence="3 4">
    <name type="scientific">Reticulomyxa filosa</name>
    <dbReference type="NCBI Taxonomy" id="46433"/>
    <lineage>
        <taxon>Eukaryota</taxon>
        <taxon>Sar</taxon>
        <taxon>Rhizaria</taxon>
        <taxon>Retaria</taxon>
        <taxon>Foraminifera</taxon>
        <taxon>Monothalamids</taxon>
        <taxon>Reticulomyxidae</taxon>
        <taxon>Reticulomyxa</taxon>
    </lineage>
</organism>
<evidence type="ECO:0000256" key="1">
    <source>
        <dbReference type="SAM" id="Coils"/>
    </source>
</evidence>
<reference evidence="3 4" key="1">
    <citation type="journal article" date="2013" name="Curr. Biol.">
        <title>The Genome of the Foraminiferan Reticulomyxa filosa.</title>
        <authorList>
            <person name="Glockner G."/>
            <person name="Hulsmann N."/>
            <person name="Schleicher M."/>
            <person name="Noegel A.A."/>
            <person name="Eichinger L."/>
            <person name="Gallinger C."/>
            <person name="Pawlowski J."/>
            <person name="Sierra R."/>
            <person name="Euteneuer U."/>
            <person name="Pillet L."/>
            <person name="Moustafa A."/>
            <person name="Platzer M."/>
            <person name="Groth M."/>
            <person name="Szafranski K."/>
            <person name="Schliwa M."/>
        </authorList>
    </citation>
    <scope>NUCLEOTIDE SEQUENCE [LARGE SCALE GENOMIC DNA]</scope>
</reference>
<feature type="compositionally biased region" description="Basic and acidic residues" evidence="2">
    <location>
        <begin position="173"/>
        <end position="184"/>
    </location>
</feature>
<proteinExistence type="predicted"/>
<name>X6PEL6_RETFI</name>
<evidence type="ECO:0008006" key="5">
    <source>
        <dbReference type="Google" id="ProtNLM"/>
    </source>
</evidence>
<dbReference type="Proteomes" id="UP000023152">
    <property type="component" value="Unassembled WGS sequence"/>
</dbReference>
<evidence type="ECO:0000313" key="3">
    <source>
        <dbReference type="EMBL" id="ETO36132.1"/>
    </source>
</evidence>
<feature type="non-terminal residue" evidence="3">
    <location>
        <position position="335"/>
    </location>
</feature>
<keyword evidence="4" id="KW-1185">Reference proteome</keyword>
<dbReference type="InterPro" id="IPR013083">
    <property type="entry name" value="Znf_RING/FYVE/PHD"/>
</dbReference>
<dbReference type="Gene3D" id="3.30.40.10">
    <property type="entry name" value="Zinc/RING finger domain, C3HC4 (zinc finger)"/>
    <property type="match status" value="1"/>
</dbReference>
<comment type="caution">
    <text evidence="3">The sequence shown here is derived from an EMBL/GenBank/DDBJ whole genome shotgun (WGS) entry which is preliminary data.</text>
</comment>
<feature type="coiled-coil region" evidence="1">
    <location>
        <begin position="239"/>
        <end position="306"/>
    </location>
</feature>
<protein>
    <recommendedName>
        <fullName evidence="5">Viral A-type inclusion protein</fullName>
    </recommendedName>
</protein>